<name>A0A3D8R018_9EURO</name>
<dbReference type="GeneID" id="38119625"/>
<dbReference type="STRING" id="1810919.A0A3D8R018"/>
<proteinExistence type="inferred from homology"/>
<dbReference type="GO" id="GO:0031222">
    <property type="term" value="P:arabinan catabolic process"/>
    <property type="evidence" value="ECO:0007669"/>
    <property type="project" value="UniProtKB-UniPathway"/>
</dbReference>
<dbReference type="InterPro" id="IPR017853">
    <property type="entry name" value="GH"/>
</dbReference>
<keyword evidence="6" id="KW-0378">Hydrolase</keyword>
<dbReference type="EC" id="3.2.1.55" evidence="4"/>
<dbReference type="GO" id="GO:0046556">
    <property type="term" value="F:alpha-L-arabinofuranosidase activity"/>
    <property type="evidence" value="ECO:0007669"/>
    <property type="project" value="UniProtKB-EC"/>
</dbReference>
<dbReference type="Gene3D" id="2.60.120.260">
    <property type="entry name" value="Galactose-binding domain-like"/>
    <property type="match status" value="1"/>
</dbReference>
<feature type="compositionally biased region" description="Polar residues" evidence="8">
    <location>
        <begin position="55"/>
        <end position="64"/>
    </location>
</feature>
<keyword evidence="5" id="KW-0732">Signal</keyword>
<dbReference type="Pfam" id="PF22848">
    <property type="entry name" value="ASD1_dom"/>
    <property type="match status" value="1"/>
</dbReference>
<sequence>MPALTAFAGVRQLPMMSGLLASSARPIQLGDTPARQLPQPRLARELETVPAWSPAESSPATANQPDRPARGREPVQKWTIQVRYHPPPPPMVPAMTTLTGDGGLHGNLLINNGFQGDNPGLTGYKGIGSVEITQSSDPVSTAIKSSLSVSVRADAKGLVGFANTGYNGITVRNQTYWTSFYMMGEYAGTVALRLAGTNNGNVYASRHLTVRSSGGKWTKYETTFDARASDVAENEWQVLVDAATARGRPLRINGLRDDIAQPIAALRPKFLRFPGGNNIEGLNIDTRWKWNETIGAVVDRPGRPSDWHYPNTDALGLDEYLWWCEDMHMVPVLSIWDGKSYGGIYLLGPATTPYGSLRARNGRTPPWPIQYIEIGNEDDYSGGCDTYPDRLVRIYDAIHAVYPNLTMIANNMEELCLPENPLPGLWHDYHYYRNADDLAAMFNYWDNHDRNDKVLVGEYGCRNDSNPDGVYWSFVQGSCAEAVHMIGLERNSDVVMMAAYAPLLQHFGYTQWSVCSPLLLFQPYPTLPDPRSLPLLVSKGTADIDKVQPTLLGFDSRPNSLTLSTSYYVNRMFSTNQGTYVHRVRSTADFGPVYWVATSNATAYQIKLANYGHANQTVNVLVPGVGRGVLEMISGPKDASNRPGDAKIVPVLREIEHGRAGYTVRMPPFGVAVLVVVFKGEL</sequence>
<dbReference type="UniPathway" id="UPA00667"/>
<evidence type="ECO:0000256" key="2">
    <source>
        <dbReference type="ARBA" id="ARBA00004834"/>
    </source>
</evidence>
<keyword evidence="11" id="KW-1185">Reference proteome</keyword>
<gene>
    <name evidence="10" type="ORF">DSM5745_09255</name>
</gene>
<dbReference type="Pfam" id="PF06964">
    <property type="entry name" value="Alpha-L-AF_C"/>
    <property type="match status" value="1"/>
</dbReference>
<dbReference type="SMART" id="SM00813">
    <property type="entry name" value="Alpha-L-AF_C"/>
    <property type="match status" value="1"/>
</dbReference>
<dbReference type="RefSeq" id="XP_026600357.1">
    <property type="nucleotide sequence ID" value="XM_026751271.1"/>
</dbReference>
<feature type="region of interest" description="Disordered" evidence="8">
    <location>
        <begin position="50"/>
        <end position="72"/>
    </location>
</feature>
<evidence type="ECO:0000256" key="6">
    <source>
        <dbReference type="ARBA" id="ARBA00022801"/>
    </source>
</evidence>
<comment type="pathway">
    <text evidence="2">Glycan metabolism; L-arabinan degradation.</text>
</comment>
<comment type="similarity">
    <text evidence="3">Belongs to the glycosyl hydrolase 51 family.</text>
</comment>
<organism evidence="10 11">
    <name type="scientific">Aspergillus mulundensis</name>
    <dbReference type="NCBI Taxonomy" id="1810919"/>
    <lineage>
        <taxon>Eukaryota</taxon>
        <taxon>Fungi</taxon>
        <taxon>Dikarya</taxon>
        <taxon>Ascomycota</taxon>
        <taxon>Pezizomycotina</taxon>
        <taxon>Eurotiomycetes</taxon>
        <taxon>Eurotiomycetidae</taxon>
        <taxon>Eurotiales</taxon>
        <taxon>Aspergillaceae</taxon>
        <taxon>Aspergillus</taxon>
        <taxon>Aspergillus subgen. Nidulantes</taxon>
    </lineage>
</organism>
<evidence type="ECO:0000256" key="8">
    <source>
        <dbReference type="SAM" id="MobiDB-lite"/>
    </source>
</evidence>
<evidence type="ECO:0000313" key="10">
    <source>
        <dbReference type="EMBL" id="RDW67389.1"/>
    </source>
</evidence>
<dbReference type="EMBL" id="PVWQ01000012">
    <property type="protein sequence ID" value="RDW67389.1"/>
    <property type="molecule type" value="Genomic_DNA"/>
</dbReference>
<dbReference type="InterPro" id="IPR010720">
    <property type="entry name" value="Alpha-L-AF_C"/>
</dbReference>
<comment type="caution">
    <text evidence="10">The sequence shown here is derived from an EMBL/GenBank/DDBJ whole genome shotgun (WGS) entry which is preliminary data.</text>
</comment>
<evidence type="ECO:0000256" key="7">
    <source>
        <dbReference type="ARBA" id="ARBA00023180"/>
    </source>
</evidence>
<dbReference type="Gene3D" id="3.20.20.80">
    <property type="entry name" value="Glycosidases"/>
    <property type="match status" value="1"/>
</dbReference>
<comment type="catalytic activity">
    <reaction evidence="1">
        <text>Hydrolysis of terminal non-reducing alpha-L-arabinofuranoside residues in alpha-L-arabinosides.</text>
        <dbReference type="EC" id="3.2.1.55"/>
    </reaction>
</comment>
<dbReference type="InterPro" id="IPR055235">
    <property type="entry name" value="ASD1_cat"/>
</dbReference>
<accession>A0A3D8R018</accession>
<evidence type="ECO:0000256" key="5">
    <source>
        <dbReference type="ARBA" id="ARBA00022729"/>
    </source>
</evidence>
<dbReference type="InterPro" id="IPR051563">
    <property type="entry name" value="Glycosyl_Hydrolase_51"/>
</dbReference>
<dbReference type="PANTHER" id="PTHR31776">
    <property type="entry name" value="ALPHA-L-ARABINOFURANOSIDASE 1"/>
    <property type="match status" value="1"/>
</dbReference>
<dbReference type="OrthoDB" id="406864at2759"/>
<reference evidence="10 11" key="1">
    <citation type="journal article" date="2018" name="IMA Fungus">
        <title>IMA Genome-F 9: Draft genome sequence of Annulohypoxylon stygium, Aspergillus mulundensis, Berkeleyomyces basicola (syn. Thielaviopsis basicola), Ceratocystis smalleyi, two Cercospora beticola strains, Coleophoma cylindrospora, Fusarium fracticaudum, Phialophora cf. hyalina, and Morchella septimelata.</title>
        <authorList>
            <person name="Wingfield B.D."/>
            <person name="Bills G.F."/>
            <person name="Dong Y."/>
            <person name="Huang W."/>
            <person name="Nel W.J."/>
            <person name="Swalarsk-Parry B.S."/>
            <person name="Vaghefi N."/>
            <person name="Wilken P.M."/>
            <person name="An Z."/>
            <person name="de Beer Z.W."/>
            <person name="De Vos L."/>
            <person name="Chen L."/>
            <person name="Duong T.A."/>
            <person name="Gao Y."/>
            <person name="Hammerbacher A."/>
            <person name="Kikkert J.R."/>
            <person name="Li Y."/>
            <person name="Li H."/>
            <person name="Li K."/>
            <person name="Li Q."/>
            <person name="Liu X."/>
            <person name="Ma X."/>
            <person name="Naidoo K."/>
            <person name="Pethybridge S.J."/>
            <person name="Sun J."/>
            <person name="Steenkamp E.T."/>
            <person name="van der Nest M.A."/>
            <person name="van Wyk S."/>
            <person name="Wingfield M.J."/>
            <person name="Xiong C."/>
            <person name="Yue Q."/>
            <person name="Zhang X."/>
        </authorList>
    </citation>
    <scope>NUCLEOTIDE SEQUENCE [LARGE SCALE GENOMIC DNA]</scope>
    <source>
        <strain evidence="10 11">DSM 5745</strain>
    </source>
</reference>
<dbReference type="Proteomes" id="UP000256690">
    <property type="component" value="Unassembled WGS sequence"/>
</dbReference>
<dbReference type="GO" id="GO:0046373">
    <property type="term" value="P:L-arabinose metabolic process"/>
    <property type="evidence" value="ECO:0007669"/>
    <property type="project" value="InterPro"/>
</dbReference>
<keyword evidence="7" id="KW-0325">Glycoprotein</keyword>
<dbReference type="AlphaFoldDB" id="A0A3D8R018"/>
<evidence type="ECO:0000256" key="3">
    <source>
        <dbReference type="ARBA" id="ARBA00007186"/>
    </source>
</evidence>
<dbReference type="SUPFAM" id="SSF51445">
    <property type="entry name" value="(Trans)glycosidases"/>
    <property type="match status" value="1"/>
</dbReference>
<evidence type="ECO:0000313" key="11">
    <source>
        <dbReference type="Proteomes" id="UP000256690"/>
    </source>
</evidence>
<evidence type="ECO:0000256" key="1">
    <source>
        <dbReference type="ARBA" id="ARBA00001462"/>
    </source>
</evidence>
<evidence type="ECO:0000259" key="9">
    <source>
        <dbReference type="SMART" id="SM00813"/>
    </source>
</evidence>
<feature type="domain" description="Alpha-L-arabinofuranosidase C-terminal" evidence="9">
    <location>
        <begin position="457"/>
        <end position="670"/>
    </location>
</feature>
<dbReference type="PANTHER" id="PTHR31776:SF0">
    <property type="entry name" value="ALPHA-L-ARABINOFURANOSIDASE 1"/>
    <property type="match status" value="1"/>
</dbReference>
<evidence type="ECO:0000256" key="4">
    <source>
        <dbReference type="ARBA" id="ARBA00012670"/>
    </source>
</evidence>
<protein>
    <recommendedName>
        <fullName evidence="4">non-reducing end alpha-L-arabinofuranosidase</fullName>
        <ecNumber evidence="4">3.2.1.55</ecNumber>
    </recommendedName>
</protein>